<dbReference type="EMBL" id="BEZZ01114583">
    <property type="protein sequence ID" value="GCC43861.1"/>
    <property type="molecule type" value="Genomic_DNA"/>
</dbReference>
<sequence>VLEQYEEKRVTEQCEGKRVLEQYEEKRVTEQCEGCGRLEMFLQLGEGV</sequence>
<gene>
    <name evidence="1" type="ORF">chiPu_0027814</name>
</gene>
<organism evidence="1 2">
    <name type="scientific">Chiloscyllium punctatum</name>
    <name type="common">Brownbanded bambooshark</name>
    <name type="synonym">Hemiscyllium punctatum</name>
    <dbReference type="NCBI Taxonomy" id="137246"/>
    <lineage>
        <taxon>Eukaryota</taxon>
        <taxon>Metazoa</taxon>
        <taxon>Chordata</taxon>
        <taxon>Craniata</taxon>
        <taxon>Vertebrata</taxon>
        <taxon>Chondrichthyes</taxon>
        <taxon>Elasmobranchii</taxon>
        <taxon>Galeomorphii</taxon>
        <taxon>Galeoidea</taxon>
        <taxon>Orectolobiformes</taxon>
        <taxon>Hemiscylliidae</taxon>
        <taxon>Chiloscyllium</taxon>
    </lineage>
</organism>
<dbReference type="AlphaFoldDB" id="A0A401TMF6"/>
<reference evidence="1 2" key="1">
    <citation type="journal article" date="2018" name="Nat. Ecol. Evol.">
        <title>Shark genomes provide insights into elasmobranch evolution and the origin of vertebrates.</title>
        <authorList>
            <person name="Hara Y"/>
            <person name="Yamaguchi K"/>
            <person name="Onimaru K"/>
            <person name="Kadota M"/>
            <person name="Koyanagi M"/>
            <person name="Keeley SD"/>
            <person name="Tatsumi K"/>
            <person name="Tanaka K"/>
            <person name="Motone F"/>
            <person name="Kageyama Y"/>
            <person name="Nozu R"/>
            <person name="Adachi N"/>
            <person name="Nishimura O"/>
            <person name="Nakagawa R"/>
            <person name="Tanegashima C"/>
            <person name="Kiyatake I"/>
            <person name="Matsumoto R"/>
            <person name="Murakumo K"/>
            <person name="Nishida K"/>
            <person name="Terakita A"/>
            <person name="Kuratani S"/>
            <person name="Sato K"/>
            <person name="Hyodo S Kuraku.S."/>
        </authorList>
    </citation>
    <scope>NUCLEOTIDE SEQUENCE [LARGE SCALE GENOMIC DNA]</scope>
</reference>
<keyword evidence="2" id="KW-1185">Reference proteome</keyword>
<accession>A0A401TMF6</accession>
<proteinExistence type="predicted"/>
<comment type="caution">
    <text evidence="1">The sequence shown here is derived from an EMBL/GenBank/DDBJ whole genome shotgun (WGS) entry which is preliminary data.</text>
</comment>
<dbReference type="Proteomes" id="UP000287033">
    <property type="component" value="Unassembled WGS sequence"/>
</dbReference>
<evidence type="ECO:0000313" key="2">
    <source>
        <dbReference type="Proteomes" id="UP000287033"/>
    </source>
</evidence>
<name>A0A401TMF6_CHIPU</name>
<evidence type="ECO:0000313" key="1">
    <source>
        <dbReference type="EMBL" id="GCC43861.1"/>
    </source>
</evidence>
<feature type="non-terminal residue" evidence="1">
    <location>
        <position position="1"/>
    </location>
</feature>
<protein>
    <submittedName>
        <fullName evidence="1">Uncharacterized protein</fullName>
    </submittedName>
</protein>